<dbReference type="InterPro" id="IPR007110">
    <property type="entry name" value="Ig-like_dom"/>
</dbReference>
<comment type="subcellular location">
    <subcellularLocation>
        <location evidence="1">Secreted</location>
    </subcellularLocation>
</comment>
<organism evidence="8 9">
    <name type="scientific">Undibacterium nitidum</name>
    <dbReference type="NCBI Taxonomy" id="2762298"/>
    <lineage>
        <taxon>Bacteria</taxon>
        <taxon>Pseudomonadati</taxon>
        <taxon>Pseudomonadota</taxon>
        <taxon>Betaproteobacteria</taxon>
        <taxon>Burkholderiales</taxon>
        <taxon>Oxalobacteraceae</taxon>
        <taxon>Undibacterium</taxon>
    </lineage>
</organism>
<dbReference type="InterPro" id="IPR031325">
    <property type="entry name" value="RHS_repeat"/>
</dbReference>
<dbReference type="Proteomes" id="UP000627446">
    <property type="component" value="Unassembled WGS sequence"/>
</dbReference>
<reference evidence="8" key="1">
    <citation type="submission" date="2020-08" db="EMBL/GenBank/DDBJ databases">
        <title>Novel species isolated from subtropical streams in China.</title>
        <authorList>
            <person name="Lu H."/>
        </authorList>
    </citation>
    <scope>NUCLEOTIDE SEQUENCE</scope>
    <source>
        <strain evidence="8">LX22W</strain>
    </source>
</reference>
<feature type="region of interest" description="Disordered" evidence="5">
    <location>
        <begin position="4287"/>
        <end position="4317"/>
    </location>
</feature>
<dbReference type="InterPro" id="IPR028994">
    <property type="entry name" value="Integrin_alpha_N"/>
</dbReference>
<protein>
    <submittedName>
        <fullName evidence="8">VCBS repeat-containing protein</fullName>
    </submittedName>
</protein>
<dbReference type="InterPro" id="IPR006530">
    <property type="entry name" value="YD"/>
</dbReference>
<keyword evidence="2" id="KW-0964">Secreted</keyword>
<accession>A0A923HMU0</accession>
<gene>
    <name evidence="8" type="ORF">H8K36_01130</name>
</gene>
<dbReference type="SUPFAM" id="SSF69318">
    <property type="entry name" value="Integrin alpha N-terminal domain"/>
    <property type="match status" value="1"/>
</dbReference>
<dbReference type="Pfam" id="PF03534">
    <property type="entry name" value="SpvB"/>
    <property type="match status" value="1"/>
</dbReference>
<dbReference type="Pfam" id="PF05593">
    <property type="entry name" value="RHS_repeat"/>
    <property type="match status" value="1"/>
</dbReference>
<evidence type="ECO:0000256" key="4">
    <source>
        <dbReference type="ARBA" id="ARBA00023026"/>
    </source>
</evidence>
<dbReference type="PANTHER" id="PTHR32305">
    <property type="match status" value="1"/>
</dbReference>
<dbReference type="Gene3D" id="2.180.10.10">
    <property type="entry name" value="RHS repeat-associated core"/>
    <property type="match status" value="2"/>
</dbReference>
<dbReference type="InterPro" id="IPR022045">
    <property type="entry name" value="TcdB_toxin_mid/N"/>
</dbReference>
<dbReference type="Pfam" id="PF12256">
    <property type="entry name" value="TcdB_toxin_midN"/>
    <property type="match status" value="1"/>
</dbReference>
<sequence length="4555" mass="477764">MKKIDQFVRQILTFTMLLFASSFWTLANGAVTPATISASQSPSRLIAGQPFSLRWSATNMSTTQGGVYSCSSSDGAYSGAQLFSGTSGTFSLTSDASWAGKTSSCAFYAWYTDGSSVAVAYLTLSFNAGTVALTPPSLSLSCGSSSSTAPSAASTICSMSNSGQTAASGISYSGPGGTTVTGPSSCAANSTCSNVTVRSVTSAGNYAGTVSATPSAGSGGSSSVSLTVNSPAPSAPTISVSRSMAPLVAGKSYTTTWSTTNATSVSFTCTASGTGFAGSASVSPVSGTAAPNVAPSAWVGYPSTCTWTASGPGGSTDLVEGFTTVAGVTPAALSLTGCSNNSGTVTPNAASMTCNLNNTGGTAASGITYGSIAGMDVSGPTGSCAASSTCGQVIVTTGTAAGSYTGTLSVTASGGISASKAVNLLVNAPAAALSLSGCSVNSPTTSPSAASMSCSLSNSGGTPISSISYSALTGMTVSGPTGSCAAYSTCGAVNITTGSAANLYNGTLTITPNTGSGTSTAVNLQVTNKAVLQFSGCSINSPSNSPSPASMTCTLSNAGLVDITKIAYSALTGMTVTGPKGLCESGSDCGTVTITTGTGQGTYTGTLTATSTPNTGSNASIGINLVVSPPLTPAALSFASCTSNDSTNAPNPATTQCMLKNTGQTAVSSISYTSFAGVNVSGPTGACAGGSNCGQVTVTTDASAGNYSGTISASPDTGSGASKSINLTVIERANLELFNCQVNSPTIEPIKATRQCDLRNLGGVASTVNHAVTGGMTVTGPNSCAAHSANCGKVSISTPDVAGFYSGTYTSSTPNGTGQDMPVSLSVQKSPPTGTLARTSPADAKLTTGQSFTLTWTLQNATDATLVCTDGITNYDQASVNSVGGSRVLVARNEWANKNISCSLQANGVGGASSIPSVSFDVIAPKPTINVSQTPNALLAGQSYTVTWATTNATSLSYSCSAAGSGFAASANVTPLNGTSAPAVAQAAWVGFPSICTWTVVGPGGSSTFVQEMRTTKEFSVIAQKPSLSAEIVGAGTAAVTADVVVDGGVAPYSYSWARTAGSPSSILNAQVLNPTFSASLVSGSSISSTWELTASDSQGTQKKITVPITLTSNAPPAISITFTPSEINASVYQSGTASSQAHVLVDGGLAPFTYSWVRKTGAVSSISDATSKDPVFSAPLSQPDQLIVESWQVTVTDSLGSQKMATLATNFRSMPELVVQMTPNIASATISGAGKASTSLLAKVSFGLAPYSVNWNRVSGSKINVSPMSLANGYYNADFTADLAAGQSVTEEFDFEVTDAAGIKRSQRAIVTLSAIEPVLSLSAKATPAELKLYRNGAGAVSGAININVSNGSGPYQYFWVRKTGTLAQISDVNSAAPVLSADLTSGQNVTESWTVSISDQLGAKTEVEVPITFSSLASGSALFGIVSPSQAEGIVVGSGTAVASVNVSAFGGVAPYHYQWLRVGGTHYWNPAEANKLSTISSTTSATPNFSLQLEANEVSREVWQVTVYDAQGASKIIFVDLYFKSVPPLGLIIPSTVKSSRDGAGEIVALVKMKAELGKAPYSYNWVGINNSRIQFIGAFQDGDFSVGQFKATLAEGETLSDLFRGEVVDATGNNVSGVVTVTLTANPVLTVSVTPKLLTAKRRGQGGVNASAQALVTGGMPPYSYQWIAPAVKQSSISALDTASPNFSATLTSGQTVSEYWRLSVKDSSGTSKAVDVELNFSSEYVAKPTIGVTKTVNPLVVGVPFVMRWNSTDANSVSYSCVAGDGGFTDSGSFTTGSGETQTFTPTAAWVNSPSTCTWTAIGDGGRTTFSDVLTTQTEPPIGNLVFDKCEIRSPRPSPQQATQSCTLRNSGGTDISTISYVGFNGVQVTGPSSCAKYSKNCGQVLIKTDVAIGGYVGTVAVTPDVGSALAIPVNLQVVSSLPVSFNLTATPQLSYVSSGADATVKLSAMAIQESGLVSKLELLRDIGGGYVEPALNVVSGDNSKLAFEYNASQGIGLARYKLRATDLYGVTSESKALLTNVLDSRLLGEVSGVRINKAGLPELFGWTCKIGTSSSLTYEVFVDAPSIFGGVSVAVGVADVSTEFRNSEIQSACQTPEASHHFVVDLSNLYLAYAGKPLFVEVQTNSGKISGLLPCAAVSCTMPDGLRIALIQPSNTNTDRLTGPAYVFMNAKVENLVGQADDISFNVNGEWIPGKPDVLAGTYFAAKENLPSKTTPYPISVRVRKGDMTVYSAENLLSIDAANMDVSLSVLTPVNNMTAPVGVAMNLSAKVVVASESTAKVRAVKFLFNGAVVAEGVDAGNGIWNASWVPLLARSARFSAIAFDERGISLNTSPASMVTITNGKGLVAASPVPVPITITPPYLGNPDAGSLPGGLGVDKNGSATYSIPLAVPPGVNGMVPSLSLNYSSDNTTGSAGLGWSLGGISNIDRCGRVFATDGVADGVRYPVNVQLNPLDNATVVQKNDRLCLDGQRLILINGNSSDGDAYWANGAQYRTEIESFVTVTMSIVEGKHQFKVEGKDGQVMTYGDTIDSYVAGVGRADGLAHRWRLSKREDKNHNYISYYYLTDTSTGESKPKAIRWGGNSAVGQAHFAKVEFDYEARPDIRKAYLAGSRNDENTRLTTIRTSTDTTADGSAGVIANVYQLTYEATPSAESGRSLLKEIRICDGSTNCLPSTKFEWGKADPNAPKAFVDLGVRVGPNLSTMVATQTNEPVLGHIIMGDFNGDGRTDILERKSGSGINQHKLYETSTDGRNWTVSTPFAQNTITNFTVMETGDFDGDGKLDIIVAYEPTSGSPSDWRLCLGKDRTASGYSCNTNLSFPADAFSGLYRTPAIARMVKDFDADGKDDLYLRSGPYNVSANNTVLGTRYMCLSTGTGFNCQSIAPSSRYDVNFGDAVLDTASAGTQYADFDGDGHVDQLSLRKCVFRRNPVSSNQTNEWFCGDGELNGPMVKAFGQPQIGGYLFYGEWLPFLDSYSTVLMSTAGGTITADLNADGYSDMVFGTATMLDGSQLPKNAAGRICYSKGNGEADCFVLPKSNYLNGSLDHLVMTVADYNGDGILDVLRPGVDTWGVDTFNSLQVCRIGPSGSTHQCDPWTLPSGANFYGWSGVKTFYGLDPSSENVYSRPRSMLSGDFDGDGKPDILTYLGGSDGTAGSTGDRWQILSAASQAKPGEALDKLISVTNGFGAQSKVVYAAANDASVYTPDAQLPEGGDAVQGKRSPVRRQLVKSAMQSTGNGAWLQTDYQYAGFAVDATGRGSLGFAQVTSTQRETGITNLSWYWQTYPHTGSVRRAQTRSSSGVLLSDSSSVPDMVNIKPNTSDLATTILPYTKSSVVSKRDLDGTFISTTTSTVAAPDVRGNVSSTTTTTTDAQGQSFIVTKASEYDTVDKVWPRSNLKKLTEQRTVPGNFVGASIARSIDYTYDGLDQVATETREKGDATLETITTYGRNAFGLVTSTQLNYFDRTQALRRNVSVAKMTYTSNGRFPATITNALKHTETKMFDARHGAVTSVKDPNGLTTSMQYDGFGRKTKQSMPDGTEIYTYQKQCGNACPTNAVNVLVQDSMRGDIRVAVPSLVFSDSSAHPVRTVTWGFDGRMIGSEVIYDSQGRAFETYQAEFVGDMVGTFINKDSVLVARNFYDDLGRVTKVESTGTSGLETNTTSYQGLTTILTNAKGQAKKEVKDVWGRMAQAIDAKEKPTYFRHDAFNSLVRTEDSLGNVVDIEYDKLGHRTKLSDPDLGQTTYEVDALGRTVKQVSPNQRKAGTATVMSYDDLGRMIARDEPSLTSRWVYDNQPEQSCADTRSCGKLIEAYTLNGSNKENTEMHSFDSLGRPSVSTQQRDVLYTHTLGYDTWGRLLSEVHKRGSNTTKVFERRYNNNGYQFQVLRGLPAPTGGYQVLWQANDMNARMQLQAASLGNGLAVKRDYFQATGYLQSAKLLYGTEAKLEEAYTYEKLGNVMTRMQSWAASLNNEPPQFFSEGFSYDVLNRLETATISGMPTQTFTYDDIGNLKSKTGVGQGTYVYTTQGTAGYDASTGASVRRPNAVQSIPGIGSFVYDDNGNLINGAGKEVSWTSFDMPYVMKKGSENSTFYYGADHQRVKQTRNGDVTIYYAAGMEVENKAGVLTIKTYWPGGLGVEIDKPDQAIDLLWTHSDRIGSVIAMTDIGGNLVERLAYDSWGKRRALNGAEDIGNIIDGVKDNKGFTGHEMLDKLDLVHMNGRIYDPFVARFMSADPIIQDPFHSQSYNRYTYVWNNPTNLTDPTGFVAAGRASGAEQFQCAITSGCQVGEDGSTSQVGSPDDIGAEGSNEQVSSNSTDNKNLLTKQSVVAPTLTWGNVFDFGKGRLEGIVDGAVDSLTGIGSLLGDIFTLQSDPRSQIAMAQRMDTLSSSYYTFGPAMQEMARKHIMSARQGKWKESGYIEGKEEGPKGLGVVTGVGASKLLGTVGNRGIPRGSVGAMRRREFVGADYHGKSDNLKKNRGPINGQDALDASVQVKSTSTRRVGVDREAGEIVVFDQTVNNIFHGHVRSWSELTDQMQNALKNANLVDKRGRIIGSEQ</sequence>
<dbReference type="NCBIfam" id="TIGR03696">
    <property type="entry name" value="Rhs_assc_core"/>
    <property type="match status" value="1"/>
</dbReference>
<feature type="signal peptide" evidence="6">
    <location>
        <begin position="1"/>
        <end position="27"/>
    </location>
</feature>
<dbReference type="Gene3D" id="2.40.128.340">
    <property type="match status" value="1"/>
</dbReference>
<dbReference type="GO" id="GO:0005576">
    <property type="term" value="C:extracellular region"/>
    <property type="evidence" value="ECO:0007669"/>
    <property type="project" value="UniProtKB-SubCell"/>
</dbReference>
<evidence type="ECO:0000313" key="8">
    <source>
        <dbReference type="EMBL" id="MBC3879965.1"/>
    </source>
</evidence>
<keyword evidence="9" id="KW-1185">Reference proteome</keyword>
<evidence type="ECO:0000256" key="5">
    <source>
        <dbReference type="SAM" id="MobiDB-lite"/>
    </source>
</evidence>
<feature type="compositionally biased region" description="Polar residues" evidence="5">
    <location>
        <begin position="4287"/>
        <end position="4296"/>
    </location>
</feature>
<comment type="caution">
    <text evidence="8">The sequence shown here is derived from an EMBL/GenBank/DDBJ whole genome shotgun (WGS) entry which is preliminary data.</text>
</comment>
<dbReference type="Pfam" id="PF13517">
    <property type="entry name" value="FG-GAP_3"/>
    <property type="match status" value="1"/>
</dbReference>
<evidence type="ECO:0000256" key="3">
    <source>
        <dbReference type="ARBA" id="ARBA00022729"/>
    </source>
</evidence>
<dbReference type="PROSITE" id="PS50835">
    <property type="entry name" value="IG_LIKE"/>
    <property type="match status" value="1"/>
</dbReference>
<feature type="chain" id="PRO_5037527354" evidence="6">
    <location>
        <begin position="28"/>
        <end position="4555"/>
    </location>
</feature>
<dbReference type="InterPro" id="IPR050708">
    <property type="entry name" value="T6SS_VgrG/RHS"/>
</dbReference>
<dbReference type="GO" id="GO:0005737">
    <property type="term" value="C:cytoplasm"/>
    <property type="evidence" value="ECO:0007669"/>
    <property type="project" value="InterPro"/>
</dbReference>
<dbReference type="InterPro" id="IPR003284">
    <property type="entry name" value="Sal_SpvB"/>
</dbReference>
<evidence type="ECO:0000259" key="7">
    <source>
        <dbReference type="PROSITE" id="PS50835"/>
    </source>
</evidence>
<dbReference type="InterPro" id="IPR022385">
    <property type="entry name" value="Rhs_assc_core"/>
</dbReference>
<dbReference type="InterPro" id="IPR013517">
    <property type="entry name" value="FG-GAP"/>
</dbReference>
<name>A0A923HMU0_9BURK</name>
<dbReference type="PANTHER" id="PTHR32305:SF15">
    <property type="entry name" value="PROTEIN RHSA-RELATED"/>
    <property type="match status" value="1"/>
</dbReference>
<dbReference type="NCBIfam" id="TIGR01643">
    <property type="entry name" value="YD_repeat_2x"/>
    <property type="match status" value="1"/>
</dbReference>
<keyword evidence="4" id="KW-0843">Virulence</keyword>
<evidence type="ECO:0000256" key="2">
    <source>
        <dbReference type="ARBA" id="ARBA00022525"/>
    </source>
</evidence>
<feature type="domain" description="Ig-like" evidence="7">
    <location>
        <begin position="236"/>
        <end position="368"/>
    </location>
</feature>
<dbReference type="RefSeq" id="WP_186915482.1">
    <property type="nucleotide sequence ID" value="NZ_JACOFZ010000001.1"/>
</dbReference>
<feature type="compositionally biased region" description="Polar residues" evidence="5">
    <location>
        <begin position="4306"/>
        <end position="4317"/>
    </location>
</feature>
<keyword evidence="3 6" id="KW-0732">Signal</keyword>
<dbReference type="EMBL" id="JACOFZ010000001">
    <property type="protein sequence ID" value="MBC3879965.1"/>
    <property type="molecule type" value="Genomic_DNA"/>
</dbReference>
<evidence type="ECO:0000313" key="9">
    <source>
        <dbReference type="Proteomes" id="UP000627446"/>
    </source>
</evidence>
<proteinExistence type="predicted"/>
<evidence type="ECO:0000256" key="6">
    <source>
        <dbReference type="SAM" id="SignalP"/>
    </source>
</evidence>
<dbReference type="CDD" id="cd20695">
    <property type="entry name" value="CdiA-CT_5T87E_Ct"/>
    <property type="match status" value="1"/>
</dbReference>
<evidence type="ECO:0000256" key="1">
    <source>
        <dbReference type="ARBA" id="ARBA00004613"/>
    </source>
</evidence>